<feature type="region of interest" description="Disordered" evidence="9">
    <location>
        <begin position="74"/>
        <end position="100"/>
    </location>
</feature>
<feature type="domain" description="ABC transporter" evidence="11">
    <location>
        <begin position="857"/>
        <end position="1100"/>
    </location>
</feature>
<evidence type="ECO:0000256" key="5">
    <source>
        <dbReference type="ARBA" id="ARBA00022741"/>
    </source>
</evidence>
<dbReference type="Proteomes" id="UP000717696">
    <property type="component" value="Unassembled WGS sequence"/>
</dbReference>
<dbReference type="InterPro" id="IPR034003">
    <property type="entry name" value="ABCG_PDR_2"/>
</dbReference>
<keyword evidence="8 10" id="KW-0472">Membrane</keyword>
<dbReference type="PANTHER" id="PTHR19241">
    <property type="entry name" value="ATP-BINDING CASSETTE TRANSPORTER"/>
    <property type="match status" value="1"/>
</dbReference>
<dbReference type="FunFam" id="3.40.50.300:FF:000881">
    <property type="entry name" value="ABC multidrug transporter A-1"/>
    <property type="match status" value="1"/>
</dbReference>
<dbReference type="Pfam" id="PF01061">
    <property type="entry name" value="ABC2_membrane"/>
    <property type="match status" value="2"/>
</dbReference>
<feature type="transmembrane region" description="Helical" evidence="10">
    <location>
        <begin position="1315"/>
        <end position="1338"/>
    </location>
</feature>
<feature type="domain" description="ABC transporter" evidence="11">
    <location>
        <begin position="151"/>
        <end position="405"/>
    </location>
</feature>
<evidence type="ECO:0000256" key="1">
    <source>
        <dbReference type="ARBA" id="ARBA00004141"/>
    </source>
</evidence>
<dbReference type="CDD" id="cd03233">
    <property type="entry name" value="ABCG_PDR_domain1"/>
    <property type="match status" value="1"/>
</dbReference>
<dbReference type="Pfam" id="PF19055">
    <property type="entry name" value="ABC2_membrane_7"/>
    <property type="match status" value="1"/>
</dbReference>
<evidence type="ECO:0000256" key="2">
    <source>
        <dbReference type="ARBA" id="ARBA00006012"/>
    </source>
</evidence>
<evidence type="ECO:0000256" key="4">
    <source>
        <dbReference type="ARBA" id="ARBA00022692"/>
    </source>
</evidence>
<keyword evidence="13" id="KW-1185">Reference proteome</keyword>
<dbReference type="PROSITE" id="PS50893">
    <property type="entry name" value="ABC_TRANSPORTER_2"/>
    <property type="match status" value="2"/>
</dbReference>
<comment type="subcellular location">
    <subcellularLocation>
        <location evidence="1">Membrane</location>
        <topology evidence="1">Multi-pass membrane protein</topology>
    </subcellularLocation>
</comment>
<feature type="transmembrane region" description="Helical" evidence="10">
    <location>
        <begin position="1193"/>
        <end position="1214"/>
    </location>
</feature>
<evidence type="ECO:0000256" key="6">
    <source>
        <dbReference type="ARBA" id="ARBA00022840"/>
    </source>
</evidence>
<name>A0A9P9FAZ3_9HYPO</name>
<comment type="caution">
    <text evidence="12">The sequence shown here is derived from an EMBL/GenBank/DDBJ whole genome shotgun (WGS) entry which is preliminary data.</text>
</comment>
<proteinExistence type="inferred from homology"/>
<feature type="transmembrane region" description="Helical" evidence="10">
    <location>
        <begin position="550"/>
        <end position="572"/>
    </location>
</feature>
<dbReference type="EMBL" id="JAGMUU010000003">
    <property type="protein sequence ID" value="KAH7157394.1"/>
    <property type="molecule type" value="Genomic_DNA"/>
</dbReference>
<gene>
    <name evidence="12" type="ORF">B0J13DRAFT_671217</name>
</gene>
<accession>A0A9P9FAZ3</accession>
<dbReference type="GO" id="GO:0016020">
    <property type="term" value="C:membrane"/>
    <property type="evidence" value="ECO:0007669"/>
    <property type="project" value="UniProtKB-SubCell"/>
</dbReference>
<dbReference type="InterPro" id="IPR027417">
    <property type="entry name" value="P-loop_NTPase"/>
</dbReference>
<feature type="transmembrane region" description="Helical" evidence="10">
    <location>
        <begin position="1374"/>
        <end position="1396"/>
    </location>
</feature>
<keyword evidence="4 10" id="KW-0812">Transmembrane</keyword>
<dbReference type="PROSITE" id="PS00211">
    <property type="entry name" value="ABC_TRANSPORTER_1"/>
    <property type="match status" value="1"/>
</dbReference>
<dbReference type="Gene3D" id="3.40.50.300">
    <property type="entry name" value="P-loop containing nucleotide triphosphate hydrolases"/>
    <property type="match status" value="2"/>
</dbReference>
<feature type="transmembrane region" description="Helical" evidence="10">
    <location>
        <begin position="1469"/>
        <end position="1487"/>
    </location>
</feature>
<dbReference type="OrthoDB" id="245989at2759"/>
<dbReference type="InterPro" id="IPR043926">
    <property type="entry name" value="ABCG_dom"/>
</dbReference>
<keyword evidence="5" id="KW-0547">Nucleotide-binding</keyword>
<organism evidence="12 13">
    <name type="scientific">Dactylonectria estremocensis</name>
    <dbReference type="NCBI Taxonomy" id="1079267"/>
    <lineage>
        <taxon>Eukaryota</taxon>
        <taxon>Fungi</taxon>
        <taxon>Dikarya</taxon>
        <taxon>Ascomycota</taxon>
        <taxon>Pezizomycotina</taxon>
        <taxon>Sordariomycetes</taxon>
        <taxon>Hypocreomycetidae</taxon>
        <taxon>Hypocreales</taxon>
        <taxon>Nectriaceae</taxon>
        <taxon>Dactylonectria</taxon>
    </lineage>
</organism>
<evidence type="ECO:0000256" key="10">
    <source>
        <dbReference type="SAM" id="Phobius"/>
    </source>
</evidence>
<feature type="region of interest" description="Disordered" evidence="9">
    <location>
        <begin position="1"/>
        <end position="61"/>
    </location>
</feature>
<dbReference type="Pfam" id="PF00005">
    <property type="entry name" value="ABC_tran"/>
    <property type="match status" value="2"/>
</dbReference>
<evidence type="ECO:0000256" key="9">
    <source>
        <dbReference type="SAM" id="MobiDB-lite"/>
    </source>
</evidence>
<evidence type="ECO:0000313" key="13">
    <source>
        <dbReference type="Proteomes" id="UP000717696"/>
    </source>
</evidence>
<dbReference type="Pfam" id="PF14510">
    <property type="entry name" value="ABC_trans_N"/>
    <property type="match status" value="1"/>
</dbReference>
<dbReference type="CDD" id="cd03232">
    <property type="entry name" value="ABCG_PDR_domain2"/>
    <property type="match status" value="1"/>
</dbReference>
<reference evidence="12" key="1">
    <citation type="journal article" date="2021" name="Nat. Commun.">
        <title>Genetic determinants of endophytism in the Arabidopsis root mycobiome.</title>
        <authorList>
            <person name="Mesny F."/>
            <person name="Miyauchi S."/>
            <person name="Thiergart T."/>
            <person name="Pickel B."/>
            <person name="Atanasova L."/>
            <person name="Karlsson M."/>
            <person name="Huettel B."/>
            <person name="Barry K.W."/>
            <person name="Haridas S."/>
            <person name="Chen C."/>
            <person name="Bauer D."/>
            <person name="Andreopoulos W."/>
            <person name="Pangilinan J."/>
            <person name="LaButti K."/>
            <person name="Riley R."/>
            <person name="Lipzen A."/>
            <person name="Clum A."/>
            <person name="Drula E."/>
            <person name="Henrissat B."/>
            <person name="Kohler A."/>
            <person name="Grigoriev I.V."/>
            <person name="Martin F.M."/>
            <person name="Hacquard S."/>
        </authorList>
    </citation>
    <scope>NUCLEOTIDE SEQUENCE</scope>
    <source>
        <strain evidence="12">MPI-CAGE-AT-0021</strain>
    </source>
</reference>
<feature type="transmembrane region" description="Helical" evidence="10">
    <location>
        <begin position="655"/>
        <end position="677"/>
    </location>
</feature>
<keyword evidence="6" id="KW-0067">ATP-binding</keyword>
<feature type="transmembrane region" description="Helical" evidence="10">
    <location>
        <begin position="1344"/>
        <end position="1362"/>
    </location>
</feature>
<dbReference type="InterPro" id="IPR003593">
    <property type="entry name" value="AAA+_ATPase"/>
</dbReference>
<sequence>MTVAPDSNEKNTTRPISNHGIDEKPTKQASVTDLDTEHEKPTSSPAETLGNDDDDDSEMERRTSIVQALARTYSTATDTHPHGNPFKAGENSPLNPASPNFSGREWAKSIVELVQSDGASFRSAGVCFQNLNVYGFGEASDYQQDVANVWLSLGGLFSRFTGGGRQRIDILRQFDGVVHKGEMLVVLGPPGSGCSTMLKTIAGETNGLYVDDGSYFNYQGMTAKEMHSHHRGEAIYTAEVDVHFPQLSVGDTLTFAARARQPRQLPQGLNRNDFADHLRDVVMAMFGITHTINTRVGNEYIRGVSGGERKRVTISEAALSGAALQCWDNSTRGLDSANAIEFCKTLRLQTELFSSTAVVSIYQAPQSAYDLFDKAAVIYEGYQIFFGRADAAKQYFVNMGFECPPRQTTPDFLTSMTAPLERIVRPGFKGKVPRTPAEFGAAWKNSAEYKALQEEIEQYKAAHPIDGPDAEAFRASKHAQQAKGQRKKSPFTLSFVQQIQLCLWRGWKRLRGDPGLTIGALIGNFGMSLIIASVFYNLDETSNSFFQRGALLFFACLMNAFASALEILTLYAQRPIVEKHSRYALYHPAAEAVSSMLCDMPYKMANAITFNLPLYFMTNLRREPGPFFFFLLISFATVLVMSMIFRTIASATRTLFQALVPAAILILDLVIFTGFVIPKRYMLDWCRWLYYIDPLAYAFEALVVNEFHNRKYQCNSYVPSPAVAGYENVASSNRVCSAVGAVEGDDFVSGDRYAELNFDYKWEHRWRNFGAVIGFTVLFFITYMVSAELVSEKKSKGEVLVYRRGHKPAVLANAEKHHSDPEAAMAHIGPVVTAERTRSRPQTKDANGLLQEQTSVFQWHDVCYEVQIKSETRQILDHVDGYVKPGTLTALMGVSGAGKTTLLDCLADRTSMGVITGEMLVDGHPRDMSFQRKTGYVQQQDLHLQTSTVREALNFSALLRQPAHVPRSEKLDYVEQVIKLLDMEEYADAVVGVPGEGLNVEQRKRLTIGVELAAKPPLLLFVDEPTSGLDSQTSWAILDLLEKLTNAGQAILCTIHQPSAMLFQRFDRLLFLAKGGKTVYFGDIGDHAHTMTSYFERISGKTCPSDANPAEWMLEVIGAAPGSHSEVDWFDAWRASPEYQAVQNELEQIKRDKQAPLTIEEDAGSYREFAAPFMVQLNEVLYRVFQQYWRTPVYIYSKAALCTLVALFIGFIFFDAPNSIQGLQNQMFAIFNLMTIFGQIVQQSMPQFVIQRSLYEARERPSKVYSWKVFMLSQIIVELPWNALMSVIMFFCWYYPVGLYNNASAADQLTERGGLMFLFLFMFLIFTGTFSTMIIAGFETADAGANIANLLFMLCLIFCGVLATSDSLPRFWIFMYRVSPFSYLVSGMLSVAVANVDVVCASNEFLTFNPPSNSTCGEFMEEYIAKAGGYLVDKAATSACEFCSISDTNVFLAGVGAYYKDRWRNFGLLWIYVFFNIGFALVVYYLVRVPKKAKAPKKEKAT</sequence>
<keyword evidence="7 10" id="KW-1133">Transmembrane helix</keyword>
<dbReference type="InterPro" id="IPR029481">
    <property type="entry name" value="ABC_trans_N"/>
</dbReference>
<evidence type="ECO:0000256" key="7">
    <source>
        <dbReference type="ARBA" id="ARBA00022989"/>
    </source>
</evidence>
<dbReference type="FunFam" id="3.40.50.300:FF:000054">
    <property type="entry name" value="ABC multidrug transporter atrF"/>
    <property type="match status" value="1"/>
</dbReference>
<dbReference type="SUPFAM" id="SSF52540">
    <property type="entry name" value="P-loop containing nucleoside triphosphate hydrolases"/>
    <property type="match status" value="2"/>
</dbReference>
<comment type="similarity">
    <text evidence="2">Belongs to the ABC transporter superfamily. ABCG family. PDR (TC 3.A.1.205) subfamily.</text>
</comment>
<dbReference type="GO" id="GO:0140359">
    <property type="term" value="F:ABC-type transporter activity"/>
    <property type="evidence" value="ECO:0007669"/>
    <property type="project" value="InterPro"/>
</dbReference>
<evidence type="ECO:0000256" key="8">
    <source>
        <dbReference type="ARBA" id="ARBA00023136"/>
    </source>
</evidence>
<feature type="transmembrane region" description="Helical" evidence="10">
    <location>
        <begin position="627"/>
        <end position="649"/>
    </location>
</feature>
<dbReference type="InterPro" id="IPR034001">
    <property type="entry name" value="ABCG_PDR_1"/>
</dbReference>
<dbReference type="InterPro" id="IPR013525">
    <property type="entry name" value="ABC2_TM"/>
</dbReference>
<evidence type="ECO:0000256" key="3">
    <source>
        <dbReference type="ARBA" id="ARBA00022448"/>
    </source>
</evidence>
<dbReference type="GO" id="GO:0005524">
    <property type="term" value="F:ATP binding"/>
    <property type="evidence" value="ECO:0007669"/>
    <property type="project" value="UniProtKB-KW"/>
</dbReference>
<feature type="transmembrane region" description="Helical" evidence="10">
    <location>
        <begin position="769"/>
        <end position="786"/>
    </location>
</feature>
<keyword evidence="3" id="KW-0813">Transport</keyword>
<dbReference type="InterPro" id="IPR003439">
    <property type="entry name" value="ABC_transporter-like_ATP-bd"/>
</dbReference>
<protein>
    <submittedName>
        <fullName evidence="12">ABC-2 type transporter-domain-containing protein</fullName>
    </submittedName>
</protein>
<evidence type="ECO:0000313" key="12">
    <source>
        <dbReference type="EMBL" id="KAH7157394.1"/>
    </source>
</evidence>
<dbReference type="InterPro" id="IPR010929">
    <property type="entry name" value="PDR_CDR_ABC"/>
</dbReference>
<dbReference type="SMART" id="SM00382">
    <property type="entry name" value="AAA"/>
    <property type="match status" value="2"/>
</dbReference>
<dbReference type="InterPro" id="IPR017871">
    <property type="entry name" value="ABC_transporter-like_CS"/>
</dbReference>
<feature type="transmembrane region" description="Helical" evidence="10">
    <location>
        <begin position="515"/>
        <end position="538"/>
    </location>
</feature>
<evidence type="ECO:0000259" key="11">
    <source>
        <dbReference type="PROSITE" id="PS50893"/>
    </source>
</evidence>
<feature type="transmembrane region" description="Helical" evidence="10">
    <location>
        <begin position="1265"/>
        <end position="1294"/>
    </location>
</feature>
<dbReference type="GO" id="GO:0016887">
    <property type="term" value="F:ATP hydrolysis activity"/>
    <property type="evidence" value="ECO:0007669"/>
    <property type="project" value="InterPro"/>
</dbReference>
<dbReference type="Pfam" id="PF06422">
    <property type="entry name" value="PDR_CDR"/>
    <property type="match status" value="1"/>
</dbReference>